<gene>
    <name evidence="2" type="ORF">LCGC14_0356280</name>
</gene>
<sequence>MKQLKDMTDRDLIIFNIGETRGIKKLLTNHLSHHEKQDDRRWQVYKILLAAVLTVIGGFALIWWVG</sequence>
<evidence type="ECO:0000313" key="2">
    <source>
        <dbReference type="EMBL" id="KKN77891.1"/>
    </source>
</evidence>
<protein>
    <submittedName>
        <fullName evidence="2">Uncharacterized protein</fullName>
    </submittedName>
</protein>
<accession>A0A0F9VWQ7</accession>
<organism evidence="2">
    <name type="scientific">marine sediment metagenome</name>
    <dbReference type="NCBI Taxonomy" id="412755"/>
    <lineage>
        <taxon>unclassified sequences</taxon>
        <taxon>metagenomes</taxon>
        <taxon>ecological metagenomes</taxon>
    </lineage>
</organism>
<evidence type="ECO:0000256" key="1">
    <source>
        <dbReference type="SAM" id="Phobius"/>
    </source>
</evidence>
<dbReference type="EMBL" id="LAZR01000272">
    <property type="protein sequence ID" value="KKN77891.1"/>
    <property type="molecule type" value="Genomic_DNA"/>
</dbReference>
<comment type="caution">
    <text evidence="2">The sequence shown here is derived from an EMBL/GenBank/DDBJ whole genome shotgun (WGS) entry which is preliminary data.</text>
</comment>
<reference evidence="2" key="1">
    <citation type="journal article" date="2015" name="Nature">
        <title>Complex archaea that bridge the gap between prokaryotes and eukaryotes.</title>
        <authorList>
            <person name="Spang A."/>
            <person name="Saw J.H."/>
            <person name="Jorgensen S.L."/>
            <person name="Zaremba-Niedzwiedzka K."/>
            <person name="Martijn J."/>
            <person name="Lind A.E."/>
            <person name="van Eijk R."/>
            <person name="Schleper C."/>
            <person name="Guy L."/>
            <person name="Ettema T.J."/>
        </authorList>
    </citation>
    <scope>NUCLEOTIDE SEQUENCE</scope>
</reference>
<keyword evidence="1" id="KW-1133">Transmembrane helix</keyword>
<feature type="transmembrane region" description="Helical" evidence="1">
    <location>
        <begin position="44"/>
        <end position="65"/>
    </location>
</feature>
<keyword evidence="1" id="KW-0472">Membrane</keyword>
<proteinExistence type="predicted"/>
<name>A0A0F9VWQ7_9ZZZZ</name>
<keyword evidence="1" id="KW-0812">Transmembrane</keyword>
<dbReference type="AlphaFoldDB" id="A0A0F9VWQ7"/>